<evidence type="ECO:0000256" key="8">
    <source>
        <dbReference type="SAM" id="Phobius"/>
    </source>
</evidence>
<sequence length="664" mass="74683">MIRLHSLDCLADFGKKFFKIAFISILLGLLVGCPAYVSKQLSFDETKGSQYYLSQYSSTSGNEKVDWQLMAIRAYIIEGNAIKAEQLFQQLPTDLNKAQRQEALLLQGELAVINGQSFDLNKLSLSALTDAEKIRYYNIKLGLDGQKHDVNGQIRDYIELQKYGSPEQQHRVINDTWTFLLYLNQTDINSVLVYANESILQGWIDLIYTYRNNINTYTIDDNDDPDTIANKEDAQFNLLKNAVNEWQIQYSNHPAALYLPRNIYGNKYRLPDDTTKKNVALFLPMSGSSKIFGNAIYLGYSDANQLYTQEAQQNITLYDTNSASLDSLVKQAQQQGAELIVGPLLKQDVLTILTLSPSIPVLALNKMDKSDVSAKTSTPICFFALSPEDEAIDAANHIYTQNKKNPLLLVPKNDLGERVANSFAEQWHLNDASSNGIHVQYFESEKALSNKMNAGVGIELEGSLLTSSSPLKNQQDMVNNLLPSDESAVDVISSVNNSGPYDAIYIYASHNELVLIKSMLDMKSNKTQLDENGKVLLDKKGKPIEVAKIIPAIYTSSRSNIEDTTQDYRYDMDRVQFSDIPMILNQNQLIEKLPSYIKNDYSLARLYAMGLDAWQLANRFNQLQSYQIDVLDGMTGKLSTTQGCEINRALPWHQYMNGSDVIVP</sequence>
<evidence type="ECO:0008006" key="11">
    <source>
        <dbReference type="Google" id="ProtNLM"/>
    </source>
</evidence>
<dbReference type="Proteomes" id="UP000278542">
    <property type="component" value="Unassembled WGS sequence"/>
</dbReference>
<dbReference type="GO" id="GO:0009252">
    <property type="term" value="P:peptidoglycan biosynthetic process"/>
    <property type="evidence" value="ECO:0007669"/>
    <property type="project" value="UniProtKB-KW"/>
</dbReference>
<dbReference type="EMBL" id="RBWY01000001">
    <property type="protein sequence ID" value="RKS86808.1"/>
    <property type="molecule type" value="Genomic_DNA"/>
</dbReference>
<dbReference type="InterPro" id="IPR007443">
    <property type="entry name" value="LpoA"/>
</dbReference>
<keyword evidence="1" id="KW-0732">Signal</keyword>
<dbReference type="Gene3D" id="3.40.50.2300">
    <property type="match status" value="2"/>
</dbReference>
<keyword evidence="3" id="KW-0573">Peptidoglycan synthesis</keyword>
<evidence type="ECO:0000256" key="5">
    <source>
        <dbReference type="ARBA" id="ARBA00023139"/>
    </source>
</evidence>
<dbReference type="Pfam" id="PF04348">
    <property type="entry name" value="LppC"/>
    <property type="match status" value="1"/>
</dbReference>
<dbReference type="PROSITE" id="PS51257">
    <property type="entry name" value="PROKAR_LIPOPROTEIN"/>
    <property type="match status" value="1"/>
</dbReference>
<dbReference type="InterPro" id="IPR028082">
    <property type="entry name" value="Peripla_BP_I"/>
</dbReference>
<dbReference type="Gene3D" id="1.25.40.650">
    <property type="match status" value="1"/>
</dbReference>
<evidence type="ECO:0000313" key="9">
    <source>
        <dbReference type="EMBL" id="RKS86808.1"/>
    </source>
</evidence>
<keyword evidence="8" id="KW-1133">Transmembrane helix</keyword>
<dbReference type="PANTHER" id="PTHR38038:SF1">
    <property type="entry name" value="PENICILLIN-BINDING PROTEIN ACTIVATOR LPOA"/>
    <property type="match status" value="1"/>
</dbReference>
<dbReference type="Gene3D" id="1.25.40.10">
    <property type="entry name" value="Tetratricopeptide repeat domain"/>
    <property type="match status" value="1"/>
</dbReference>
<name>A0A495RJ38_9GAMM</name>
<keyword evidence="7" id="KW-0449">Lipoprotein</keyword>
<keyword evidence="5" id="KW-0564">Palmitate</keyword>
<dbReference type="GO" id="GO:0030234">
    <property type="term" value="F:enzyme regulator activity"/>
    <property type="evidence" value="ECO:0007669"/>
    <property type="project" value="TreeGrafter"/>
</dbReference>
<proteinExistence type="predicted"/>
<dbReference type="AlphaFoldDB" id="A0A495RJ38"/>
<dbReference type="InterPro" id="IPR011990">
    <property type="entry name" value="TPR-like_helical_dom_sf"/>
</dbReference>
<evidence type="ECO:0000256" key="2">
    <source>
        <dbReference type="ARBA" id="ARBA00022960"/>
    </source>
</evidence>
<protein>
    <recommendedName>
        <fullName evidence="11">Penicillin-binding protein activator LpoA</fullName>
    </recommendedName>
</protein>
<feature type="transmembrane region" description="Helical" evidence="8">
    <location>
        <begin position="20"/>
        <end position="37"/>
    </location>
</feature>
<evidence type="ECO:0000313" key="10">
    <source>
        <dbReference type="Proteomes" id="UP000278542"/>
    </source>
</evidence>
<evidence type="ECO:0000256" key="6">
    <source>
        <dbReference type="ARBA" id="ARBA00023237"/>
    </source>
</evidence>
<keyword evidence="6" id="KW-0998">Cell outer membrane</keyword>
<keyword evidence="10" id="KW-1185">Reference proteome</keyword>
<evidence type="ECO:0000256" key="1">
    <source>
        <dbReference type="ARBA" id="ARBA00022729"/>
    </source>
</evidence>
<organism evidence="9 10">
    <name type="scientific">Orbus hercynius</name>
    <dbReference type="NCBI Taxonomy" id="593135"/>
    <lineage>
        <taxon>Bacteria</taxon>
        <taxon>Pseudomonadati</taxon>
        <taxon>Pseudomonadota</taxon>
        <taxon>Gammaproteobacteria</taxon>
        <taxon>Orbales</taxon>
        <taxon>Orbaceae</taxon>
        <taxon>Orbus</taxon>
    </lineage>
</organism>
<evidence type="ECO:0000256" key="4">
    <source>
        <dbReference type="ARBA" id="ARBA00023136"/>
    </source>
</evidence>
<evidence type="ECO:0000256" key="3">
    <source>
        <dbReference type="ARBA" id="ARBA00022984"/>
    </source>
</evidence>
<keyword evidence="4 8" id="KW-0472">Membrane</keyword>
<dbReference type="GO" id="GO:0008360">
    <property type="term" value="P:regulation of cell shape"/>
    <property type="evidence" value="ECO:0007669"/>
    <property type="project" value="UniProtKB-KW"/>
</dbReference>
<comment type="caution">
    <text evidence="9">The sequence shown here is derived from an EMBL/GenBank/DDBJ whole genome shotgun (WGS) entry which is preliminary data.</text>
</comment>
<gene>
    <name evidence="9" type="ORF">DES39_0006</name>
</gene>
<reference evidence="9 10" key="1">
    <citation type="submission" date="2018-10" db="EMBL/GenBank/DDBJ databases">
        <title>Genomic Encyclopedia of Type Strains, Phase IV (KMG-IV): sequencing the most valuable type-strain genomes for metagenomic binning, comparative biology and taxonomic classification.</title>
        <authorList>
            <person name="Goeker M."/>
        </authorList>
    </citation>
    <scope>NUCLEOTIDE SEQUENCE [LARGE SCALE GENOMIC DNA]</scope>
    <source>
        <strain evidence="9 10">DSM 22228</strain>
    </source>
</reference>
<dbReference type="CDD" id="cd06339">
    <property type="entry name" value="PBP1_YraM_LppC_lipoprotein-like"/>
    <property type="match status" value="1"/>
</dbReference>
<dbReference type="RefSeq" id="WP_170143291.1">
    <property type="nucleotide sequence ID" value="NZ_RBWY01000001.1"/>
</dbReference>
<keyword evidence="8" id="KW-0812">Transmembrane</keyword>
<dbReference type="SUPFAM" id="SSF53822">
    <property type="entry name" value="Periplasmic binding protein-like I"/>
    <property type="match status" value="1"/>
</dbReference>
<dbReference type="PANTHER" id="PTHR38038">
    <property type="entry name" value="PENICILLIN-BINDING PROTEIN ACTIVATOR LPOA"/>
    <property type="match status" value="1"/>
</dbReference>
<evidence type="ECO:0000256" key="7">
    <source>
        <dbReference type="ARBA" id="ARBA00023288"/>
    </source>
</evidence>
<dbReference type="GO" id="GO:0031241">
    <property type="term" value="C:periplasmic side of cell outer membrane"/>
    <property type="evidence" value="ECO:0007669"/>
    <property type="project" value="TreeGrafter"/>
</dbReference>
<keyword evidence="2" id="KW-0133">Cell shape</keyword>
<accession>A0A495RJ38</accession>